<organism evidence="2 3">
    <name type="scientific">Mycetocola reblochoni REB411</name>
    <dbReference type="NCBI Taxonomy" id="1255698"/>
    <lineage>
        <taxon>Bacteria</taxon>
        <taxon>Bacillati</taxon>
        <taxon>Actinomycetota</taxon>
        <taxon>Actinomycetes</taxon>
        <taxon>Micrococcales</taxon>
        <taxon>Microbacteriaceae</taxon>
        <taxon>Mycetocola</taxon>
    </lineage>
</organism>
<evidence type="ECO:0000313" key="3">
    <source>
        <dbReference type="Proteomes" id="UP000196778"/>
    </source>
</evidence>
<feature type="compositionally biased region" description="Low complexity" evidence="1">
    <location>
        <begin position="389"/>
        <end position="406"/>
    </location>
</feature>
<dbReference type="RefSeq" id="WP_087136791.1">
    <property type="nucleotide sequence ID" value="NZ_FUKR01000036.1"/>
</dbReference>
<dbReference type="EMBL" id="FUKR01000036">
    <property type="protein sequence ID" value="SJN28461.1"/>
    <property type="molecule type" value="Genomic_DNA"/>
</dbReference>
<protein>
    <submittedName>
        <fullName evidence="2">Macrolide 2'-phosphotransferase</fullName>
    </submittedName>
</protein>
<proteinExistence type="predicted"/>
<feature type="compositionally biased region" description="Basic and acidic residues" evidence="1">
    <location>
        <begin position="424"/>
        <end position="434"/>
    </location>
</feature>
<feature type="compositionally biased region" description="Basic and acidic residues" evidence="1">
    <location>
        <begin position="379"/>
        <end position="388"/>
    </location>
</feature>
<evidence type="ECO:0000256" key="1">
    <source>
        <dbReference type="SAM" id="MobiDB-lite"/>
    </source>
</evidence>
<keyword evidence="2" id="KW-0808">Transferase</keyword>
<dbReference type="InterPro" id="IPR011009">
    <property type="entry name" value="Kinase-like_dom_sf"/>
</dbReference>
<gene>
    <name evidence="2" type="ORF">FM119_06045</name>
</gene>
<sequence length="434" mass="45209">MARSHFTLAALATTAVDGLEVVGSGPLGRGTAGNFDSALLRLADGDEVTIRVPATDQAATEQAIEVIALGALTPGTRSLLPFRVPTVRGQAATREGRAVVYDFLPGYGVDAEQIPAGDGVASSIGAAIAAIHSLPGGFVGESGLPVLTAIEARNEARNVIDRAISTRSVPTAVRERWREAVEDDELWQFQPTVVNGSLGADSFVLTDHEVGTIVGGVIGWGALKVSDPARDLSWLAGAGDAATSVLAAYEQNCQRHPDGALRRRALLHAELELARWLLHGTDVHDDAIVEDAVAMLDGLVDTVLARRVQPLVEADGPALAVADVEELLTRTPTTPSPVDRSYDASAFDDWEGRSEELDIAALTDAPPARDGQLPGDAQLPRDVERRGGDAPSTSASAAGAPAATDAEGGHDNEFENSGTPADGAPRDSAARDDR</sequence>
<dbReference type="SUPFAM" id="SSF56112">
    <property type="entry name" value="Protein kinase-like (PK-like)"/>
    <property type="match status" value="1"/>
</dbReference>
<reference evidence="3" key="1">
    <citation type="submission" date="2017-02" db="EMBL/GenBank/DDBJ databases">
        <authorList>
            <person name="Dridi B."/>
        </authorList>
    </citation>
    <scope>NUCLEOTIDE SEQUENCE [LARGE SCALE GENOMIC DNA]</scope>
    <source>
        <strain evidence="3">EB411</strain>
    </source>
</reference>
<name>A0A1R4J8L0_9MICO</name>
<dbReference type="Proteomes" id="UP000196778">
    <property type="component" value="Unassembled WGS sequence"/>
</dbReference>
<evidence type="ECO:0000313" key="2">
    <source>
        <dbReference type="EMBL" id="SJN28461.1"/>
    </source>
</evidence>
<dbReference type="Gene3D" id="3.90.1200.10">
    <property type="match status" value="1"/>
</dbReference>
<accession>A0A1R4J8L0</accession>
<dbReference type="OrthoDB" id="3239865at2"/>
<dbReference type="GO" id="GO:0016740">
    <property type="term" value="F:transferase activity"/>
    <property type="evidence" value="ECO:0007669"/>
    <property type="project" value="UniProtKB-KW"/>
</dbReference>
<dbReference type="AlphaFoldDB" id="A0A1R4J8L0"/>
<keyword evidence="3" id="KW-1185">Reference proteome</keyword>
<feature type="region of interest" description="Disordered" evidence="1">
    <location>
        <begin position="363"/>
        <end position="434"/>
    </location>
</feature>